<dbReference type="Proteomes" id="UP000095280">
    <property type="component" value="Unplaced"/>
</dbReference>
<dbReference type="WBParaSite" id="maker-uti_cns_0000141-snap-gene-0.11-mRNA-1">
    <property type="protein sequence ID" value="maker-uti_cns_0000141-snap-gene-0.11-mRNA-1"/>
    <property type="gene ID" value="maker-uti_cns_0000141-snap-gene-0.11"/>
</dbReference>
<evidence type="ECO:0000313" key="1">
    <source>
        <dbReference type="Proteomes" id="UP000095280"/>
    </source>
</evidence>
<evidence type="ECO:0000313" key="2">
    <source>
        <dbReference type="WBParaSite" id="maker-uti_cns_0000141-snap-gene-0.11-mRNA-1"/>
    </source>
</evidence>
<name>A0A1I8FVX2_9PLAT</name>
<dbReference type="AlphaFoldDB" id="A0A1I8FVX2"/>
<accession>A0A1I8FVX2</accession>
<keyword evidence="1" id="KW-1185">Reference proteome</keyword>
<protein>
    <submittedName>
        <fullName evidence="2">TORC_C domain-containing protein</fullName>
    </submittedName>
</protein>
<reference evidence="2" key="1">
    <citation type="submission" date="2016-11" db="UniProtKB">
        <authorList>
            <consortium name="WormBaseParasite"/>
        </authorList>
    </citation>
    <scope>IDENTIFICATION</scope>
</reference>
<organism evidence="1 2">
    <name type="scientific">Macrostomum lignano</name>
    <dbReference type="NCBI Taxonomy" id="282301"/>
    <lineage>
        <taxon>Eukaryota</taxon>
        <taxon>Metazoa</taxon>
        <taxon>Spiralia</taxon>
        <taxon>Lophotrochozoa</taxon>
        <taxon>Platyhelminthes</taxon>
        <taxon>Rhabditophora</taxon>
        <taxon>Macrostomorpha</taxon>
        <taxon>Macrostomida</taxon>
        <taxon>Macrostomidae</taxon>
        <taxon>Macrostomum</taxon>
    </lineage>
</organism>
<proteinExistence type="predicted"/>
<sequence length="180" mass="19235">PYNVSSRPLYPPFRPAVPTVSVQHWLQAAPDAPCATCPPAAMRSDSRDLELINQLIETDDSQSRMSITGPMDYQPPPSPMQLIDDPYSTVASSAAGAAVASGSAIPNQQPQQQQQQLLMRQLVVSSPSFFGPGLTVTSSGAATSSAGRISSVTSELLTPRTQEFVFNVLGRTDMEIDLDN</sequence>